<dbReference type="PANTHER" id="PTHR12992:SF11">
    <property type="entry name" value="MITOCHONDRIAL COENZYME A DIPHOSPHATASE NUDT8"/>
    <property type="match status" value="1"/>
</dbReference>
<dbReference type="PANTHER" id="PTHR12992">
    <property type="entry name" value="NUDIX HYDROLASE"/>
    <property type="match status" value="1"/>
</dbReference>
<feature type="domain" description="Nudix hydrolase" evidence="7">
    <location>
        <begin position="30"/>
        <end position="162"/>
    </location>
</feature>
<dbReference type="FunCoup" id="A0A0D2GMR2">
    <property type="interactions" value="210"/>
</dbReference>
<comment type="cofactor">
    <cofactor evidence="1">
        <name>Mn(2+)</name>
        <dbReference type="ChEBI" id="CHEBI:29035"/>
    </cofactor>
</comment>
<dbReference type="RefSeq" id="WP_052514732.1">
    <property type="nucleotide sequence ID" value="NZ_AZAC01000001.1"/>
</dbReference>
<dbReference type="PATRIC" id="fig|1429043.3.peg.295"/>
<protein>
    <submittedName>
        <fullName evidence="8">DNA mismatch repair protein MutT</fullName>
    </submittedName>
</protein>
<reference evidence="8 9" key="1">
    <citation type="submission" date="2013-11" db="EMBL/GenBank/DDBJ databases">
        <title>Metagenomic analysis of a methanogenic consortium involved in long chain n-alkane degradation.</title>
        <authorList>
            <person name="Davidova I.A."/>
            <person name="Callaghan A.V."/>
            <person name="Wawrik B."/>
            <person name="Pruitt S."/>
            <person name="Marks C."/>
            <person name="Duncan K.E."/>
            <person name="Suflita J.M."/>
        </authorList>
    </citation>
    <scope>NUCLEOTIDE SEQUENCE [LARGE SCALE GENOMIC DNA]</scope>
    <source>
        <strain evidence="8 9">SPR</strain>
    </source>
</reference>
<comment type="cofactor">
    <cofactor evidence="2">
        <name>Mg(2+)</name>
        <dbReference type="ChEBI" id="CHEBI:18420"/>
    </cofactor>
</comment>
<evidence type="ECO:0000256" key="1">
    <source>
        <dbReference type="ARBA" id="ARBA00001936"/>
    </source>
</evidence>
<organism evidence="8 9">
    <name type="scientific">Dethiosulfatarculus sandiegensis</name>
    <dbReference type="NCBI Taxonomy" id="1429043"/>
    <lineage>
        <taxon>Bacteria</taxon>
        <taxon>Pseudomonadati</taxon>
        <taxon>Thermodesulfobacteriota</taxon>
        <taxon>Desulfarculia</taxon>
        <taxon>Desulfarculales</taxon>
        <taxon>Desulfarculaceae</taxon>
        <taxon>Dethiosulfatarculus</taxon>
    </lineage>
</organism>
<dbReference type="CDD" id="cd03426">
    <property type="entry name" value="NUDIX_CoAse_Nudt7"/>
    <property type="match status" value="1"/>
</dbReference>
<dbReference type="SUPFAM" id="SSF55811">
    <property type="entry name" value="Nudix"/>
    <property type="match status" value="1"/>
</dbReference>
<evidence type="ECO:0000313" key="8">
    <source>
        <dbReference type="EMBL" id="KIX15932.1"/>
    </source>
</evidence>
<sequence length="203" mass="22499">MISERLSKVGREFKQTLAMRDPVRVDSPGAKPAAVLMPLWDDGKDIQVIFTKRSAALPHHAGQISFPGGMRDPEDKDTSFTALRETAEEIGVPPARVEIVARLDQTVTITDFVITPYVGILDFNGDFELNPTEVDRLVITPLSKVLDFSLYKPREIKWQGMAFQQKALEHNGDIIWGATARILLDLLSALGDDAKKIVFAALN</sequence>
<dbReference type="InParanoid" id="A0A0D2GMR2"/>
<dbReference type="GO" id="GO:0010945">
    <property type="term" value="F:coenzyme A diphosphatase activity"/>
    <property type="evidence" value="ECO:0007669"/>
    <property type="project" value="InterPro"/>
</dbReference>
<keyword evidence="6" id="KW-0464">Manganese</keyword>
<dbReference type="Proteomes" id="UP000032233">
    <property type="component" value="Unassembled WGS sequence"/>
</dbReference>
<dbReference type="AlphaFoldDB" id="A0A0D2GMR2"/>
<gene>
    <name evidence="8" type="ORF">X474_01385</name>
</gene>
<evidence type="ECO:0000259" key="7">
    <source>
        <dbReference type="PROSITE" id="PS51462"/>
    </source>
</evidence>
<dbReference type="PROSITE" id="PS51462">
    <property type="entry name" value="NUDIX"/>
    <property type="match status" value="1"/>
</dbReference>
<dbReference type="Gene3D" id="3.90.79.10">
    <property type="entry name" value="Nucleoside Triphosphate Pyrophosphohydrolase"/>
    <property type="match status" value="1"/>
</dbReference>
<dbReference type="GO" id="GO:0046872">
    <property type="term" value="F:metal ion binding"/>
    <property type="evidence" value="ECO:0007669"/>
    <property type="project" value="UniProtKB-KW"/>
</dbReference>
<comment type="caution">
    <text evidence="8">The sequence shown here is derived from an EMBL/GenBank/DDBJ whole genome shotgun (WGS) entry which is preliminary data.</text>
</comment>
<keyword evidence="9" id="KW-1185">Reference proteome</keyword>
<evidence type="ECO:0000256" key="5">
    <source>
        <dbReference type="ARBA" id="ARBA00022842"/>
    </source>
</evidence>
<dbReference type="OrthoDB" id="9802805at2"/>
<keyword evidence="4" id="KW-0378">Hydrolase</keyword>
<evidence type="ECO:0000256" key="2">
    <source>
        <dbReference type="ARBA" id="ARBA00001946"/>
    </source>
</evidence>
<evidence type="ECO:0000313" key="9">
    <source>
        <dbReference type="Proteomes" id="UP000032233"/>
    </source>
</evidence>
<dbReference type="Pfam" id="PF00293">
    <property type="entry name" value="NUDIX"/>
    <property type="match status" value="1"/>
</dbReference>
<keyword evidence="3" id="KW-0479">Metal-binding</keyword>
<keyword evidence="5" id="KW-0460">Magnesium</keyword>
<dbReference type="EMBL" id="AZAC01000001">
    <property type="protein sequence ID" value="KIX15932.1"/>
    <property type="molecule type" value="Genomic_DNA"/>
</dbReference>
<name>A0A0D2GMR2_9BACT</name>
<dbReference type="STRING" id="1429043.X474_01385"/>
<dbReference type="InterPro" id="IPR045121">
    <property type="entry name" value="CoAse"/>
</dbReference>
<evidence type="ECO:0000256" key="4">
    <source>
        <dbReference type="ARBA" id="ARBA00022801"/>
    </source>
</evidence>
<dbReference type="InterPro" id="IPR000086">
    <property type="entry name" value="NUDIX_hydrolase_dom"/>
</dbReference>
<evidence type="ECO:0000256" key="6">
    <source>
        <dbReference type="ARBA" id="ARBA00023211"/>
    </source>
</evidence>
<accession>A0A0D2GMR2</accession>
<dbReference type="InterPro" id="IPR015797">
    <property type="entry name" value="NUDIX_hydrolase-like_dom_sf"/>
</dbReference>
<evidence type="ECO:0000256" key="3">
    <source>
        <dbReference type="ARBA" id="ARBA00022723"/>
    </source>
</evidence>
<proteinExistence type="predicted"/>